<dbReference type="InterPro" id="IPR032874">
    <property type="entry name" value="DDE_dom"/>
</dbReference>
<dbReference type="PANTHER" id="PTHR35528">
    <property type="entry name" value="BLL1675 PROTEIN"/>
    <property type="match status" value="1"/>
</dbReference>
<evidence type="ECO:0000313" key="3">
    <source>
        <dbReference type="EMBL" id="MFB9990463.1"/>
    </source>
</evidence>
<keyword evidence="4" id="KW-1185">Reference proteome</keyword>
<name>A0ABV6ASI0_9DEIO</name>
<feature type="compositionally biased region" description="Polar residues" evidence="1">
    <location>
        <begin position="96"/>
        <end position="108"/>
    </location>
</feature>
<sequence>MAQKVSHETLREWWINFSALFAQELRHQEARPCSRWHLIEVWTSVNDIRYGFWRAVDERGFVLDILLQRHRDPEAAKTFLLRLLGEYDVPEVMYTDQLQSGNSGTSQPEGRRPTTGDQGGTLQ</sequence>
<evidence type="ECO:0000313" key="4">
    <source>
        <dbReference type="Proteomes" id="UP001589733"/>
    </source>
</evidence>
<evidence type="ECO:0000259" key="2">
    <source>
        <dbReference type="Pfam" id="PF13610"/>
    </source>
</evidence>
<proteinExistence type="predicted"/>
<reference evidence="3 4" key="1">
    <citation type="submission" date="2024-09" db="EMBL/GenBank/DDBJ databases">
        <authorList>
            <person name="Sun Q."/>
            <person name="Mori K."/>
        </authorList>
    </citation>
    <scope>NUCLEOTIDE SEQUENCE [LARGE SCALE GENOMIC DNA]</scope>
    <source>
        <strain evidence="3 4">JCM 13503</strain>
    </source>
</reference>
<dbReference type="PANTHER" id="PTHR35528:SF3">
    <property type="entry name" value="BLL1675 PROTEIN"/>
    <property type="match status" value="1"/>
</dbReference>
<gene>
    <name evidence="3" type="ORF">ACFFLM_00455</name>
</gene>
<dbReference type="Pfam" id="PF13610">
    <property type="entry name" value="DDE_Tnp_IS240"/>
    <property type="match status" value="1"/>
</dbReference>
<dbReference type="InterPro" id="IPR052183">
    <property type="entry name" value="IS_Transposase"/>
</dbReference>
<organism evidence="3 4">
    <name type="scientific">Deinococcus oregonensis</name>
    <dbReference type="NCBI Taxonomy" id="1805970"/>
    <lineage>
        <taxon>Bacteria</taxon>
        <taxon>Thermotogati</taxon>
        <taxon>Deinococcota</taxon>
        <taxon>Deinococci</taxon>
        <taxon>Deinococcales</taxon>
        <taxon>Deinococcaceae</taxon>
        <taxon>Deinococcus</taxon>
    </lineage>
</organism>
<protein>
    <submittedName>
        <fullName evidence="3">DDE-type integrase/transposase/recombinase</fullName>
    </submittedName>
</protein>
<feature type="domain" description="DDE" evidence="2">
    <location>
        <begin position="34"/>
        <end position="100"/>
    </location>
</feature>
<comment type="caution">
    <text evidence="3">The sequence shown here is derived from an EMBL/GenBank/DDBJ whole genome shotgun (WGS) entry which is preliminary data.</text>
</comment>
<dbReference type="RefSeq" id="WP_380004403.1">
    <property type="nucleotide sequence ID" value="NZ_JBHLYR010000003.1"/>
</dbReference>
<evidence type="ECO:0000256" key="1">
    <source>
        <dbReference type="SAM" id="MobiDB-lite"/>
    </source>
</evidence>
<feature type="region of interest" description="Disordered" evidence="1">
    <location>
        <begin position="95"/>
        <end position="123"/>
    </location>
</feature>
<dbReference type="EMBL" id="JBHLYR010000003">
    <property type="protein sequence ID" value="MFB9990463.1"/>
    <property type="molecule type" value="Genomic_DNA"/>
</dbReference>
<dbReference type="Proteomes" id="UP001589733">
    <property type="component" value="Unassembled WGS sequence"/>
</dbReference>
<accession>A0ABV6ASI0</accession>